<comment type="caution">
    <text evidence="2">The sequence shown here is derived from an EMBL/GenBank/DDBJ whole genome shotgun (WGS) entry which is preliminary data.</text>
</comment>
<dbReference type="AlphaFoldDB" id="A0A699VPF5"/>
<feature type="compositionally biased region" description="Acidic residues" evidence="1">
    <location>
        <begin position="36"/>
        <end position="45"/>
    </location>
</feature>
<gene>
    <name evidence="2" type="ORF">Tci_908249</name>
</gene>
<reference evidence="2" key="1">
    <citation type="journal article" date="2019" name="Sci. Rep.">
        <title>Draft genome of Tanacetum cinerariifolium, the natural source of mosquito coil.</title>
        <authorList>
            <person name="Yamashiro T."/>
            <person name="Shiraishi A."/>
            <person name="Satake H."/>
            <person name="Nakayama K."/>
        </authorList>
    </citation>
    <scope>NUCLEOTIDE SEQUENCE</scope>
</reference>
<feature type="non-terminal residue" evidence="2">
    <location>
        <position position="102"/>
    </location>
</feature>
<dbReference type="EMBL" id="BKCJ011469659">
    <property type="protein sequence ID" value="GFD36280.1"/>
    <property type="molecule type" value="Genomic_DNA"/>
</dbReference>
<evidence type="ECO:0000256" key="1">
    <source>
        <dbReference type="SAM" id="MobiDB-lite"/>
    </source>
</evidence>
<feature type="compositionally biased region" description="Acidic residues" evidence="1">
    <location>
        <begin position="15"/>
        <end position="25"/>
    </location>
</feature>
<proteinExistence type="predicted"/>
<feature type="non-terminal residue" evidence="2">
    <location>
        <position position="1"/>
    </location>
</feature>
<evidence type="ECO:0000313" key="2">
    <source>
        <dbReference type="EMBL" id="GFD36280.1"/>
    </source>
</evidence>
<sequence>TAESPKYVAESDLKEDPEEYEDEETKDGPADYPMDGGDDGDDDDGERLARCTASAACPSPPPVSSPLLLSSGCPTQIQTLRLASTQALINAVTVIIPSPLLP</sequence>
<protein>
    <submittedName>
        <fullName evidence="2">Uncharacterized protein</fullName>
    </submittedName>
</protein>
<accession>A0A699VPF5</accession>
<name>A0A699VPF5_TANCI</name>
<organism evidence="2">
    <name type="scientific">Tanacetum cinerariifolium</name>
    <name type="common">Dalmatian daisy</name>
    <name type="synonym">Chrysanthemum cinerariifolium</name>
    <dbReference type="NCBI Taxonomy" id="118510"/>
    <lineage>
        <taxon>Eukaryota</taxon>
        <taxon>Viridiplantae</taxon>
        <taxon>Streptophyta</taxon>
        <taxon>Embryophyta</taxon>
        <taxon>Tracheophyta</taxon>
        <taxon>Spermatophyta</taxon>
        <taxon>Magnoliopsida</taxon>
        <taxon>eudicotyledons</taxon>
        <taxon>Gunneridae</taxon>
        <taxon>Pentapetalae</taxon>
        <taxon>asterids</taxon>
        <taxon>campanulids</taxon>
        <taxon>Asterales</taxon>
        <taxon>Asteraceae</taxon>
        <taxon>Asteroideae</taxon>
        <taxon>Anthemideae</taxon>
        <taxon>Anthemidinae</taxon>
        <taxon>Tanacetum</taxon>
    </lineage>
</organism>
<feature type="region of interest" description="Disordered" evidence="1">
    <location>
        <begin position="1"/>
        <end position="46"/>
    </location>
</feature>